<dbReference type="GO" id="GO:0019595">
    <property type="term" value="P:non-phosphorylated glucose catabolic process"/>
    <property type="evidence" value="ECO:0007669"/>
    <property type="project" value="UniProtKB-UniRule"/>
</dbReference>
<dbReference type="AlphaFoldDB" id="A0A6A9QQT3"/>
<evidence type="ECO:0000256" key="6">
    <source>
        <dbReference type="ARBA" id="ARBA00023002"/>
    </source>
</evidence>
<feature type="binding site" evidence="9">
    <location>
        <position position="118"/>
    </location>
    <ligand>
        <name>substrate</name>
    </ligand>
</feature>
<keyword evidence="6 9" id="KW-0560">Oxidoreductase</keyword>
<dbReference type="Pfam" id="PF16912">
    <property type="entry name" value="Glu_dehyd_C"/>
    <property type="match status" value="1"/>
</dbReference>
<gene>
    <name evidence="9" type="primary">gdh</name>
    <name evidence="12" type="ORF">GC250_08895</name>
</gene>
<dbReference type="Pfam" id="PF08240">
    <property type="entry name" value="ADH_N"/>
    <property type="match status" value="1"/>
</dbReference>
<dbReference type="InterPro" id="IPR026583">
    <property type="entry name" value="Glc_1-DH_arc"/>
</dbReference>
<evidence type="ECO:0000256" key="4">
    <source>
        <dbReference type="ARBA" id="ARBA00022833"/>
    </source>
</evidence>
<feature type="binding site" evidence="9">
    <location>
        <position position="154"/>
    </location>
    <ligand>
        <name>substrate</name>
    </ligand>
</feature>
<feature type="binding site" evidence="9">
    <location>
        <position position="158"/>
    </location>
    <ligand>
        <name>substrate</name>
    </ligand>
</feature>
<organism evidence="12 13">
    <name type="scientific">Sulfuracidifex metallicus DSM 6482 = JCM 9184</name>
    <dbReference type="NCBI Taxonomy" id="523847"/>
    <lineage>
        <taxon>Archaea</taxon>
        <taxon>Thermoproteota</taxon>
        <taxon>Thermoprotei</taxon>
        <taxon>Sulfolobales</taxon>
        <taxon>Sulfolobaceae</taxon>
        <taxon>Sulfuracidifex</taxon>
    </lineage>
</organism>
<dbReference type="EC" id="1.1.1.47" evidence="9"/>
<evidence type="ECO:0000259" key="11">
    <source>
        <dbReference type="Pfam" id="PF16912"/>
    </source>
</evidence>
<dbReference type="InterPro" id="IPR013154">
    <property type="entry name" value="ADH-like_N"/>
</dbReference>
<proteinExistence type="inferred from homology"/>
<feature type="binding site" evidence="9">
    <location>
        <begin position="214"/>
        <end position="216"/>
    </location>
    <ligand>
        <name>NADP(+)</name>
        <dbReference type="ChEBI" id="CHEBI:58349"/>
    </ligand>
</feature>
<comment type="catalytic activity">
    <reaction evidence="9">
        <text>D-glucose + NADP(+) = D-glucono-1,5-lactone + NADPH + H(+)</text>
        <dbReference type="Rhea" id="RHEA:14405"/>
        <dbReference type="ChEBI" id="CHEBI:4167"/>
        <dbReference type="ChEBI" id="CHEBI:15378"/>
        <dbReference type="ChEBI" id="CHEBI:16217"/>
        <dbReference type="ChEBI" id="CHEBI:57783"/>
        <dbReference type="ChEBI" id="CHEBI:58349"/>
        <dbReference type="EC" id="1.1.1.47"/>
    </reaction>
</comment>
<dbReference type="SUPFAM" id="SSF50129">
    <property type="entry name" value="GroES-like"/>
    <property type="match status" value="1"/>
</dbReference>
<evidence type="ECO:0000256" key="1">
    <source>
        <dbReference type="ARBA" id="ARBA00001947"/>
    </source>
</evidence>
<dbReference type="GO" id="GO:0070401">
    <property type="term" value="F:NADP+ binding"/>
    <property type="evidence" value="ECO:0007669"/>
    <property type="project" value="UniProtKB-UniRule"/>
</dbReference>
<name>A0A6A9QQT3_SULME</name>
<evidence type="ECO:0000256" key="5">
    <source>
        <dbReference type="ARBA" id="ARBA00022857"/>
    </source>
</evidence>
<dbReference type="GO" id="GO:0047936">
    <property type="term" value="F:glucose 1-dehydrogenase [NAD(P)+] activity"/>
    <property type="evidence" value="ECO:0007669"/>
    <property type="project" value="UniProtKB-UniRule"/>
</dbReference>
<keyword evidence="3 9" id="KW-0547">Nucleotide-binding</keyword>
<feature type="binding site" evidence="9">
    <location>
        <position position="42"/>
    </location>
    <ligand>
        <name>substrate</name>
    </ligand>
</feature>
<dbReference type="HAMAP" id="MF_02127">
    <property type="entry name" value="Glucose_DH"/>
    <property type="match status" value="1"/>
</dbReference>
<dbReference type="SUPFAM" id="SSF51735">
    <property type="entry name" value="NAD(P)-binding Rossmann-fold domains"/>
    <property type="match status" value="1"/>
</dbReference>
<evidence type="ECO:0000259" key="10">
    <source>
        <dbReference type="Pfam" id="PF08240"/>
    </source>
</evidence>
<feature type="domain" description="Alcohol dehydrogenase-like N-terminal" evidence="10">
    <location>
        <begin position="28"/>
        <end position="143"/>
    </location>
</feature>
<dbReference type="GO" id="GO:0005536">
    <property type="term" value="F:D-glucose binding"/>
    <property type="evidence" value="ECO:0007669"/>
    <property type="project" value="UniProtKB-UniRule"/>
</dbReference>
<evidence type="ECO:0000256" key="9">
    <source>
        <dbReference type="HAMAP-Rule" id="MF_02127"/>
    </source>
</evidence>
<dbReference type="PANTHER" id="PTHR43401:SF2">
    <property type="entry name" value="L-THREONINE 3-DEHYDROGENASE"/>
    <property type="match status" value="1"/>
</dbReference>
<keyword evidence="4 9" id="KW-0862">Zinc</keyword>
<comment type="similarity">
    <text evidence="9">Belongs to the zinc-containing alcohol dehydrogenase family. Glucose 1-dehydrogenase subfamily.</text>
</comment>
<evidence type="ECO:0000256" key="2">
    <source>
        <dbReference type="ARBA" id="ARBA00022723"/>
    </source>
</evidence>
<feature type="binding site" evidence="9">
    <location>
        <position position="305"/>
    </location>
    <ligand>
        <name>substrate</name>
    </ligand>
</feature>
<dbReference type="EMBL" id="WGGD01000005">
    <property type="protein sequence ID" value="MUN29551.1"/>
    <property type="molecule type" value="Genomic_DNA"/>
</dbReference>
<dbReference type="GO" id="GO:0070403">
    <property type="term" value="F:NAD+ binding"/>
    <property type="evidence" value="ECO:0007669"/>
    <property type="project" value="UniProtKB-UniRule"/>
</dbReference>
<comment type="caution">
    <text evidence="12">The sequence shown here is derived from an EMBL/GenBank/DDBJ whole genome shotgun (WGS) entry which is preliminary data.</text>
</comment>
<evidence type="ECO:0000313" key="13">
    <source>
        <dbReference type="Proteomes" id="UP000470772"/>
    </source>
</evidence>
<comment type="cofactor">
    <cofactor evidence="1">
        <name>Zn(2+)</name>
        <dbReference type="ChEBI" id="CHEBI:29105"/>
    </cofactor>
</comment>
<dbReference type="InterPro" id="IPR036291">
    <property type="entry name" value="NAD(P)-bd_dom_sf"/>
</dbReference>
<dbReference type="PANTHER" id="PTHR43401">
    <property type="entry name" value="L-THREONINE 3-DEHYDROGENASE"/>
    <property type="match status" value="1"/>
</dbReference>
<dbReference type="RefSeq" id="WP_156017128.1">
    <property type="nucleotide sequence ID" value="NZ_WGGD01000005.1"/>
</dbReference>
<feature type="binding site" evidence="9">
    <location>
        <begin position="275"/>
        <end position="277"/>
    </location>
    <ligand>
        <name>NADP(+)</name>
        <dbReference type="ChEBI" id="CHEBI:58349"/>
    </ligand>
</feature>
<dbReference type="InterPro" id="IPR011032">
    <property type="entry name" value="GroES-like_sf"/>
</dbReference>
<dbReference type="Proteomes" id="UP000470772">
    <property type="component" value="Unassembled WGS sequence"/>
</dbReference>
<keyword evidence="8 9" id="KW-0119">Carbohydrate metabolism</keyword>
<evidence type="ECO:0000313" key="12">
    <source>
        <dbReference type="EMBL" id="MUN29551.1"/>
    </source>
</evidence>
<feature type="binding site" evidence="9">
    <location>
        <position position="349"/>
    </location>
    <ligand>
        <name>NADP(+)</name>
        <dbReference type="ChEBI" id="CHEBI:58349"/>
    </ligand>
</feature>
<dbReference type="Gene3D" id="3.40.50.720">
    <property type="entry name" value="NAD(P)-binding Rossmann-like Domain"/>
    <property type="match status" value="1"/>
</dbReference>
<accession>A0A6A9QQT3</accession>
<keyword evidence="7 9" id="KW-0520">NAD</keyword>
<evidence type="ECO:0000256" key="3">
    <source>
        <dbReference type="ARBA" id="ARBA00022741"/>
    </source>
</evidence>
<comment type="catalytic activity">
    <reaction evidence="9">
        <text>D-glucose + NAD(+) = D-glucono-1,5-lactone + NADH + H(+)</text>
        <dbReference type="Rhea" id="RHEA:14293"/>
        <dbReference type="ChEBI" id="CHEBI:4167"/>
        <dbReference type="ChEBI" id="CHEBI:15378"/>
        <dbReference type="ChEBI" id="CHEBI:16217"/>
        <dbReference type="ChEBI" id="CHEBI:57540"/>
        <dbReference type="ChEBI" id="CHEBI:57945"/>
        <dbReference type="EC" id="1.1.1.47"/>
    </reaction>
</comment>
<evidence type="ECO:0000256" key="7">
    <source>
        <dbReference type="ARBA" id="ARBA00023027"/>
    </source>
</evidence>
<feature type="domain" description="Glucose dehydrogenase C-terminal" evidence="11">
    <location>
        <begin position="148"/>
        <end position="359"/>
    </location>
</feature>
<dbReference type="GO" id="GO:0051262">
    <property type="term" value="P:protein tetramerization"/>
    <property type="evidence" value="ECO:0007669"/>
    <property type="project" value="UniProtKB-ARBA"/>
</dbReference>
<dbReference type="Gene3D" id="3.90.180.10">
    <property type="entry name" value="Medium-chain alcohol dehydrogenases, catalytic domain"/>
    <property type="match status" value="1"/>
</dbReference>
<feature type="binding site" evidence="9">
    <location>
        <begin position="303"/>
        <end position="305"/>
    </location>
    <ligand>
        <name>NADP(+)</name>
        <dbReference type="ChEBI" id="CHEBI:58349"/>
    </ligand>
</feature>
<dbReference type="InterPro" id="IPR031640">
    <property type="entry name" value="Glu_dehyd_C"/>
</dbReference>
<sequence>MKAVIVKPGEKGATFSDVEIKEDQIKGEEVKIKTLRVGICGTDRGIVNGKLDFARPPAGYNFLVLGHEGLGRVEEVGDKVTSLKEGDLVVPVVRRGCGKCLNCKIGRQDFCETGEFVEAGIRGMHGFMREEFVDDAKYLVKVPRDLGELAVLAEPLSNVMKAFDELIFIQKRSIWHCEDSSYGCRNATIIGSGPIAQFFAMTFEANRFNVTMLNRRDPNEIEEKISRTVGYKFVNTSNGLDEVPESDVIVDTSGYPSAFIPLIKKLKRNGALILFGTVGGEKSEITSDMITKFVEYNIVVIGSVNASKLNFEEGLSYLSLWKARYGDVLRSMITKVVKPEETQSAVLDKAKGSIKTIIEWD</sequence>
<dbReference type="GO" id="GO:0008270">
    <property type="term" value="F:zinc ion binding"/>
    <property type="evidence" value="ECO:0007669"/>
    <property type="project" value="UniProtKB-UniRule"/>
</dbReference>
<protein>
    <recommendedName>
        <fullName evidence="9">Glucose 1-dehydrogenase</fullName>
        <shortName evidence="9">GDH</shortName>
        <shortName evidence="9">GlcDH</shortName>
        <ecNumber evidence="9">1.1.1.47</ecNumber>
    </recommendedName>
</protein>
<dbReference type="InterPro" id="IPR050129">
    <property type="entry name" value="Zn_alcohol_dh"/>
</dbReference>
<reference evidence="12 13" key="1">
    <citation type="submission" date="2019-10" db="EMBL/GenBank/DDBJ databases">
        <title>Sequencing and Assembly of Multiple Reported Metal-Biooxidizing Members of the Extremely Thermoacidophilic Archaeal Family Sulfolobaceae.</title>
        <authorList>
            <person name="Counts J.A."/>
            <person name="Kelly R.M."/>
        </authorList>
    </citation>
    <scope>NUCLEOTIDE SEQUENCE [LARGE SCALE GENOMIC DNA]</scope>
    <source>
        <strain evidence="12 13">DSM 6482</strain>
    </source>
</reference>
<comment type="function">
    <text evidence="9">Catalyzes the NAD(P)(+)-dependent oxidation of D-glucose to D-gluconate via gluconolactone. Can utilize both NAD(+) and NADP(+) as electron acceptor. Is involved in the degradation of glucose through a non-phosphorylative variant of the Entner-Doudoroff pathway.</text>
</comment>
<keyword evidence="5 9" id="KW-0521">NADP</keyword>
<feature type="binding site" evidence="9">
    <location>
        <begin position="192"/>
        <end position="195"/>
    </location>
    <ligand>
        <name>NADP(+)</name>
        <dbReference type="ChEBI" id="CHEBI:58349"/>
    </ligand>
</feature>
<evidence type="ECO:0000256" key="8">
    <source>
        <dbReference type="ARBA" id="ARBA00023277"/>
    </source>
</evidence>
<dbReference type="CDD" id="cd08230">
    <property type="entry name" value="glucose_DH"/>
    <property type="match status" value="1"/>
</dbReference>
<comment type="caution">
    <text evidence="9">Lacks conserved residue(s) required for the propagation of feature annotation.</text>
</comment>
<keyword evidence="13" id="KW-1185">Reference proteome</keyword>
<keyword evidence="2 9" id="KW-0479">Metal-binding</keyword>